<dbReference type="Proteomes" id="UP000000437">
    <property type="component" value="Chromosome 25"/>
</dbReference>
<name>A0AC58IVZ1_DANRE</name>
<evidence type="ECO:0000313" key="2">
    <source>
        <dbReference type="RefSeq" id="XP_073798403.1"/>
    </source>
</evidence>
<accession>A0AC58IVZ1</accession>
<proteinExistence type="predicted"/>
<sequence>MLSSTADPEQLTHTSVTALLARRSLKRPRDDDDDDEEQLQESCVNLLMRNQNTSLLLQEITAQRRISGAGLELHTHMQTAALEDELRRLSQLTDVPLSLLCVRVVTEALQDRISHTDHVLLSAEQRAEVCVLLKSAQALMSAGLFSAELLWQEYWRTQPVLEVVYHLHTHSILTLDLLLDRDAAVSSWISDQLKALCVSMKNTEEEEEQQLQKHMLDTVVCVLVRRAFEDCTHKLSQKCVFILDSMLTWLLDSLNEKDTETSAASVWIQVFDASVFGVCVSEDTLRQFFTHTLTRVLTHRPVFTVSDAIAVQSDWSFAKTPALLTALFRKLCVLFSVQCVLAQLQQVLETHEVNWRLILCCVSHLLVFDSQTQSCLSEVLRALLSSAFLLFDVEQMISVFLLARQAALEGPAVFQSYSDWFKLSFAGASGAHAKSKKTTVFLLKFLSDLVPFEPPQYLKVHVLHPPFVSGKFRSVLQEYVSLARTRLRDLKVSLEESGIFEVVNGSAGAPVCGAQQDVEKAVTLFINTGKIPATVIEASIFRRPYFMSRFLPALLSPRVLPPQADGRMSFIEALRRAEKIPAALYCSYTESCQRETHTLREGMCDSSDGDHLMVLQDQFQCLRRIICDGAADGEVCAQLSRISLTLKNINTDEDTRSDVITLDLLSADWTHAALAGLILQSFCLCILDAAKISPPNRQGSWACVLVKALLAHRWLISALLHRLWDLLQHQGEALSAAHVLGLSALHVELHRCRSVCPPVQLLPSADARCVSECVCDALSCCTDTHMHTCLRFCVSVLSYGLCRATAQAEELHVFIPHTLFKKAQFVMSRLVPETRALLIGEQVSEPLCAPAGGLQESAVALWRNTHIQALRRRPEYQLSFSDWLTAELQVQRSRDALTDAERQEFQQWACELYYLPMAAADGGCGGDVTQSCARIITALLDQHTTSQGAGAHRHSDSCLPDLLSLLQALLYEEAVTPQKTPDDAHHFLWDLIESRCSVTPDPQCIAEQLRYQQTLQNISRVVCVVPAALLLRVQTGGSALDCRRMIKHITDVQMRTCVPDALLSCKLTALFLKAIVSGSVSCRSPADAVNECVCVFSTRCPLLLLSAMRWWPRVSSVLVCQWRRLTAGEPLPDQLQMLEDTHRWSSRVCGGLSSSAPAAPSWLLAAALQASLQHSDPTAALAQLDHTHTQVLLYLFLYSIIELISAHLSQQECVERVRGVCVCLLTRLQGHSDWLLLFDQCGSDHELCEFRTRVISHHALRLLPLAFYSVLCAVDSQLLQGLVSSPGFLHSAGVSYRKLSELYLSAKSAGRPQVLQDARRVLLSCISLSSPDGLTCAQRKQLQSEFEQLDAEMAAAFGGKHTSTRGQT</sequence>
<organism evidence="1 2">
    <name type="scientific">Danio rerio</name>
    <name type="common">Zebrafish</name>
    <name type="synonym">Brachydanio rerio</name>
    <dbReference type="NCBI Taxonomy" id="7955"/>
    <lineage>
        <taxon>Eukaryota</taxon>
        <taxon>Metazoa</taxon>
        <taxon>Chordata</taxon>
        <taxon>Craniata</taxon>
        <taxon>Vertebrata</taxon>
        <taxon>Euteleostomi</taxon>
        <taxon>Actinopterygii</taxon>
        <taxon>Neopterygii</taxon>
        <taxon>Teleostei</taxon>
        <taxon>Ostariophysi</taxon>
        <taxon>Cypriniformes</taxon>
        <taxon>Danionidae</taxon>
        <taxon>Danioninae</taxon>
        <taxon>Danio</taxon>
    </lineage>
</organism>
<protein>
    <submittedName>
        <fullName evidence="2">Fanconi anemia group A protein isoform X1</fullName>
    </submittedName>
</protein>
<reference evidence="2" key="1">
    <citation type="submission" date="2025-08" db="UniProtKB">
        <authorList>
            <consortium name="RefSeq"/>
        </authorList>
    </citation>
    <scope>IDENTIFICATION</scope>
    <source>
        <strain evidence="2">Tuebingen</strain>
        <tissue evidence="2">Fibroblasts and whole tissue</tissue>
    </source>
</reference>
<gene>
    <name evidence="2" type="primary">fanca</name>
</gene>
<evidence type="ECO:0000313" key="1">
    <source>
        <dbReference type="Proteomes" id="UP000000437"/>
    </source>
</evidence>
<dbReference type="RefSeq" id="XP_073798403.1">
    <property type="nucleotide sequence ID" value="XM_073942302.1"/>
</dbReference>
<keyword evidence="1" id="KW-1185">Reference proteome</keyword>